<evidence type="ECO:0000256" key="2">
    <source>
        <dbReference type="ARBA" id="ARBA00005675"/>
    </source>
</evidence>
<dbReference type="InterPro" id="IPR036412">
    <property type="entry name" value="HAD-like_sf"/>
</dbReference>
<dbReference type="STRING" id="56857.A0A200QHN0"/>
<evidence type="ECO:0000256" key="15">
    <source>
        <dbReference type="ARBA" id="ARBA00023136"/>
    </source>
</evidence>
<dbReference type="Pfam" id="PF00690">
    <property type="entry name" value="Cation_ATPase_N"/>
    <property type="match status" value="1"/>
</dbReference>
<dbReference type="GO" id="GO:0016020">
    <property type="term" value="C:membrane"/>
    <property type="evidence" value="ECO:0007669"/>
    <property type="project" value="UniProtKB-SubCell"/>
</dbReference>
<keyword evidence="6 17" id="KW-0812">Transmembrane</keyword>
<evidence type="ECO:0000256" key="16">
    <source>
        <dbReference type="ARBA" id="ARBA00048694"/>
    </source>
</evidence>
<evidence type="ECO:0000259" key="18">
    <source>
        <dbReference type="SMART" id="SM00831"/>
    </source>
</evidence>
<dbReference type="EC" id="7.2.2.10" evidence="3"/>
<dbReference type="InterPro" id="IPR018303">
    <property type="entry name" value="ATPase_P-typ_P_site"/>
</dbReference>
<feature type="transmembrane region" description="Helical" evidence="17">
    <location>
        <begin position="285"/>
        <end position="306"/>
    </location>
</feature>
<feature type="transmembrane region" description="Helical" evidence="17">
    <location>
        <begin position="83"/>
        <end position="101"/>
    </location>
</feature>
<feature type="transmembrane region" description="Helical" evidence="17">
    <location>
        <begin position="1010"/>
        <end position="1033"/>
    </location>
</feature>
<comment type="caution">
    <text evidence="19">The sequence shown here is derived from an EMBL/GenBank/DDBJ whole genome shotgun (WGS) entry which is preliminary data.</text>
</comment>
<dbReference type="PANTHER" id="PTHR42861">
    <property type="entry name" value="CALCIUM-TRANSPORTING ATPASE"/>
    <property type="match status" value="1"/>
</dbReference>
<dbReference type="Proteomes" id="UP000195402">
    <property type="component" value="Unassembled WGS sequence"/>
</dbReference>
<dbReference type="GO" id="GO:0016887">
    <property type="term" value="F:ATP hydrolysis activity"/>
    <property type="evidence" value="ECO:0007669"/>
    <property type="project" value="InterPro"/>
</dbReference>
<organism evidence="19 20">
    <name type="scientific">Macleaya cordata</name>
    <name type="common">Five-seeded plume-poppy</name>
    <name type="synonym">Bocconia cordata</name>
    <dbReference type="NCBI Taxonomy" id="56857"/>
    <lineage>
        <taxon>Eukaryota</taxon>
        <taxon>Viridiplantae</taxon>
        <taxon>Streptophyta</taxon>
        <taxon>Embryophyta</taxon>
        <taxon>Tracheophyta</taxon>
        <taxon>Spermatophyta</taxon>
        <taxon>Magnoliopsida</taxon>
        <taxon>Ranunculales</taxon>
        <taxon>Papaveraceae</taxon>
        <taxon>Papaveroideae</taxon>
        <taxon>Macleaya</taxon>
    </lineage>
</organism>
<dbReference type="FunFam" id="2.70.150.10:FF:000014">
    <property type="entry name" value="Calcium-transporting ATPase, putative"/>
    <property type="match status" value="1"/>
</dbReference>
<dbReference type="InterPro" id="IPR001757">
    <property type="entry name" value="P_typ_ATPase"/>
</dbReference>
<proteinExistence type="inferred from homology"/>
<accession>A0A200QHN0</accession>
<dbReference type="GO" id="GO:0046872">
    <property type="term" value="F:metal ion binding"/>
    <property type="evidence" value="ECO:0007669"/>
    <property type="project" value="UniProtKB-KW"/>
</dbReference>
<evidence type="ECO:0000256" key="1">
    <source>
        <dbReference type="ARBA" id="ARBA00004141"/>
    </source>
</evidence>
<dbReference type="SFLD" id="SFLDF00027">
    <property type="entry name" value="p-type_atpase"/>
    <property type="match status" value="1"/>
</dbReference>
<comment type="subcellular location">
    <subcellularLocation>
        <location evidence="1">Membrane</location>
        <topology evidence="1">Multi-pass membrane protein</topology>
    </subcellularLocation>
</comment>
<dbReference type="OMA" id="VCCGQFD"/>
<dbReference type="InterPro" id="IPR023299">
    <property type="entry name" value="ATPase_P-typ_cyto_dom_N"/>
</dbReference>
<keyword evidence="5" id="KW-0109">Calcium transport</keyword>
<dbReference type="InterPro" id="IPR004014">
    <property type="entry name" value="ATPase_P-typ_cation-transptr_N"/>
</dbReference>
<gene>
    <name evidence="19" type="ORF">BVC80_1751g143</name>
</gene>
<evidence type="ECO:0000256" key="12">
    <source>
        <dbReference type="ARBA" id="ARBA00022967"/>
    </source>
</evidence>
<dbReference type="FunFam" id="1.20.1110.10:FF:000065">
    <property type="entry name" value="Sarcoplasmic/endoplasmic reticulum calcium ATPase 1"/>
    <property type="match status" value="1"/>
</dbReference>
<dbReference type="Pfam" id="PF00689">
    <property type="entry name" value="Cation_ATPase_C"/>
    <property type="match status" value="1"/>
</dbReference>
<dbReference type="FunFam" id="3.40.1110.10:FF:000021">
    <property type="entry name" value="calcium-transporting ATPase, endoplasmic reticulum-type"/>
    <property type="match status" value="1"/>
</dbReference>
<dbReference type="Pfam" id="PF13246">
    <property type="entry name" value="Cation_ATPase"/>
    <property type="match status" value="1"/>
</dbReference>
<dbReference type="SFLD" id="SFLDS00003">
    <property type="entry name" value="Haloacid_Dehalogenase"/>
    <property type="match status" value="1"/>
</dbReference>
<dbReference type="FunFam" id="3.40.50.1000:FF:000028">
    <property type="entry name" value="Calcium-transporting P-type ATPase, putative"/>
    <property type="match status" value="1"/>
</dbReference>
<dbReference type="NCBIfam" id="TIGR01494">
    <property type="entry name" value="ATPase_P-type"/>
    <property type="match status" value="3"/>
</dbReference>
<evidence type="ECO:0000256" key="11">
    <source>
        <dbReference type="ARBA" id="ARBA00022842"/>
    </source>
</evidence>
<keyword evidence="4" id="KW-0813">Transport</keyword>
<feature type="domain" description="Cation-transporting P-type ATPase N-terminal" evidence="18">
    <location>
        <begin position="26"/>
        <end position="100"/>
    </location>
</feature>
<dbReference type="PRINTS" id="PR00119">
    <property type="entry name" value="CATATPASE"/>
</dbReference>
<dbReference type="AlphaFoldDB" id="A0A200QHN0"/>
<keyword evidence="14" id="KW-0406">Ion transport</keyword>
<keyword evidence="11" id="KW-0460">Magnesium</keyword>
<evidence type="ECO:0000256" key="13">
    <source>
        <dbReference type="ARBA" id="ARBA00022989"/>
    </source>
</evidence>
<reference evidence="19 20" key="1">
    <citation type="journal article" date="2017" name="Mol. Plant">
        <title>The Genome of Medicinal Plant Macleaya cordata Provides New Insights into Benzylisoquinoline Alkaloids Metabolism.</title>
        <authorList>
            <person name="Liu X."/>
            <person name="Liu Y."/>
            <person name="Huang P."/>
            <person name="Ma Y."/>
            <person name="Qing Z."/>
            <person name="Tang Q."/>
            <person name="Cao H."/>
            <person name="Cheng P."/>
            <person name="Zheng Y."/>
            <person name="Yuan Z."/>
            <person name="Zhou Y."/>
            <person name="Liu J."/>
            <person name="Tang Z."/>
            <person name="Zhuo Y."/>
            <person name="Zhang Y."/>
            <person name="Yu L."/>
            <person name="Huang J."/>
            <person name="Yang P."/>
            <person name="Peng Q."/>
            <person name="Zhang J."/>
            <person name="Jiang W."/>
            <person name="Zhang Z."/>
            <person name="Lin K."/>
            <person name="Ro D.K."/>
            <person name="Chen X."/>
            <person name="Xiong X."/>
            <person name="Shang Y."/>
            <person name="Huang S."/>
            <person name="Zeng J."/>
        </authorList>
    </citation>
    <scope>NUCLEOTIDE SEQUENCE [LARGE SCALE GENOMIC DNA]</scope>
    <source>
        <strain evidence="20">cv. BLH2017</strain>
        <tissue evidence="19">Root</tissue>
    </source>
</reference>
<protein>
    <recommendedName>
        <fullName evidence="3">P-type Ca(2+) transporter</fullName>
        <ecNumber evidence="3">7.2.2.10</ecNumber>
    </recommendedName>
</protein>
<evidence type="ECO:0000256" key="4">
    <source>
        <dbReference type="ARBA" id="ARBA00022448"/>
    </source>
</evidence>
<keyword evidence="20" id="KW-1185">Reference proteome</keyword>
<dbReference type="SMART" id="SM00831">
    <property type="entry name" value="Cation_ATPase_N"/>
    <property type="match status" value="1"/>
</dbReference>
<evidence type="ECO:0000313" key="20">
    <source>
        <dbReference type="Proteomes" id="UP000195402"/>
    </source>
</evidence>
<evidence type="ECO:0000256" key="9">
    <source>
        <dbReference type="ARBA" id="ARBA00022837"/>
    </source>
</evidence>
<keyword evidence="15 17" id="KW-0472">Membrane</keyword>
<dbReference type="SUPFAM" id="SSF81665">
    <property type="entry name" value="Calcium ATPase, transmembrane domain M"/>
    <property type="match status" value="1"/>
</dbReference>
<keyword evidence="8" id="KW-0547">Nucleotide-binding</keyword>
<dbReference type="PROSITE" id="PS00154">
    <property type="entry name" value="ATPASE_E1_E2"/>
    <property type="match status" value="1"/>
</dbReference>
<dbReference type="OrthoDB" id="3352408at2759"/>
<sequence length="1062" mass="115840">MGKGGNDYGRGNSSASFTSSDREKFPAWARDVQECMAEFKVDRNFGLTSDEVEKRLQIYGWNELEKHDGPSIWSLILDQFNDTLVRILLAAAVISFVLAWYDGDEGGEMGITAFVEPLVIFLILILNAIVGVWQESNAEKALEALKEIQSETANVIREGEHIHNLPAKELVPGDIVELKVGDKVPADMRVLTLISSTVRVEQGSLTGESEAVNKSNKAVPADTDIQGKKCMVFAGTTVVNGNCICLVTQIGMNTEIGKVHSQIHEASQSEDDTPLKKKLNEFGEALTAIIGVICALVWLINVKYFFTWDYVNGWPANFKFSFEKCTYYFEIAVALAVAAIPEGLPAVITTCLALGTRKMAQKNALVRKLPSVETLGCTTVICSDKTGTLTTNQMAVAKLVAMGAGPDRIRTFGVDGTTYSPLDGKIHDWPTGRMDSNLQMIAKIAAVCNDASVAKSGQQYLANGMPTEAALKVLVEKMGLPEGFDRSSSGSSDVLSCCKSWEVIERRIATLEFDRDRKSMGVIVKSASGRNALLVKGAVENLLERSNYIQLLDGSVVKLDQSSRNLILQYLHEMSTTALRCLGFAYKEELAEFATYNGDEDHPAHELLLHPSNYSSIESDLIFVGLVGLRDPPRKEVHKAIEDCRAAGIRVMVITGDNKSTAEAICREIGVFGPYEDISSKSLTGKEFMEHHNQKNHLRQSGGLLFSRAEPKHKQDIVRLLKEDGEVVAMTGDGVNDAPALKLADIGIAMGIAGTEVAKEASDMVLADDNFSTIVAAVGEGRSIYNNMKAFIRYMISSNMGEVASIFLTAALGIPEGLIPVQLLWVNLVTDGPPATALGFNPPDRDIMKKPPRRSDDSLISPWILFRYLVIGLYVGVATVGVFIIWFTHDSFLGIDLSGDGHTLVTYSQLSNWGQCPSWEGFTVSPFTAGAQNFTFENPCDYFQTGKVKAMTLSLSVLVAIEMFNSLNALSEDGSLLTMPPWVNPWLLVAMSVSFGLHFLILYVPFLAQVFGIVPLSLNEWLLVLAVALPVILIDEVLKFVGRCTSVSGASATRRSVKTKAE</sequence>
<dbReference type="InterPro" id="IPR044492">
    <property type="entry name" value="P_typ_ATPase_HD_dom"/>
</dbReference>
<keyword evidence="10" id="KW-0067">ATP-binding</keyword>
<keyword evidence="13 17" id="KW-1133">Transmembrane helix</keyword>
<dbReference type="InterPro" id="IPR023214">
    <property type="entry name" value="HAD_sf"/>
</dbReference>
<dbReference type="Gene3D" id="3.40.1110.10">
    <property type="entry name" value="Calcium-transporting ATPase, cytoplasmic domain N"/>
    <property type="match status" value="1"/>
</dbReference>
<feature type="transmembrane region" description="Helical" evidence="17">
    <location>
        <begin position="982"/>
        <end position="1004"/>
    </location>
</feature>
<evidence type="ECO:0000256" key="10">
    <source>
        <dbReference type="ARBA" id="ARBA00022840"/>
    </source>
</evidence>
<evidence type="ECO:0000256" key="17">
    <source>
        <dbReference type="SAM" id="Phobius"/>
    </source>
</evidence>
<dbReference type="InterPro" id="IPR059000">
    <property type="entry name" value="ATPase_P-type_domA"/>
</dbReference>
<dbReference type="GO" id="GO:0005524">
    <property type="term" value="F:ATP binding"/>
    <property type="evidence" value="ECO:0007669"/>
    <property type="project" value="UniProtKB-KW"/>
</dbReference>
<keyword evidence="9" id="KW-0106">Calcium</keyword>
<dbReference type="InParanoid" id="A0A200QHN0"/>
<dbReference type="Gene3D" id="3.40.50.1000">
    <property type="entry name" value="HAD superfamily/HAD-like"/>
    <property type="match status" value="1"/>
</dbReference>
<dbReference type="InterPro" id="IPR006068">
    <property type="entry name" value="ATPase_P-typ_cation-transptr_C"/>
</dbReference>
<comment type="catalytic activity">
    <reaction evidence="16">
        <text>Ca(2+)(in) + ATP + H2O = Ca(2+)(out) + ADP + phosphate + H(+)</text>
        <dbReference type="Rhea" id="RHEA:18105"/>
        <dbReference type="ChEBI" id="CHEBI:15377"/>
        <dbReference type="ChEBI" id="CHEBI:15378"/>
        <dbReference type="ChEBI" id="CHEBI:29108"/>
        <dbReference type="ChEBI" id="CHEBI:30616"/>
        <dbReference type="ChEBI" id="CHEBI:43474"/>
        <dbReference type="ChEBI" id="CHEBI:456216"/>
        <dbReference type="EC" id="7.2.2.10"/>
    </reaction>
</comment>
<dbReference type="FunFam" id="1.20.1110.10:FF:000077">
    <property type="entry name" value="ECA1 (ER-TYPE CA2+-ATPASE 1)"/>
    <property type="match status" value="1"/>
</dbReference>
<keyword evidence="12" id="KW-1278">Translocase</keyword>
<feature type="transmembrane region" description="Helical" evidence="17">
    <location>
        <begin position="113"/>
        <end position="133"/>
    </location>
</feature>
<keyword evidence="7" id="KW-0479">Metal-binding</keyword>
<evidence type="ECO:0000256" key="6">
    <source>
        <dbReference type="ARBA" id="ARBA00022692"/>
    </source>
</evidence>
<evidence type="ECO:0000256" key="8">
    <source>
        <dbReference type="ARBA" id="ARBA00022741"/>
    </source>
</evidence>
<evidence type="ECO:0000256" key="7">
    <source>
        <dbReference type="ARBA" id="ARBA00022723"/>
    </source>
</evidence>
<evidence type="ECO:0000313" key="19">
    <source>
        <dbReference type="EMBL" id="OVA09976.1"/>
    </source>
</evidence>
<dbReference type="Pfam" id="PF08282">
    <property type="entry name" value="Hydrolase_3"/>
    <property type="match status" value="1"/>
</dbReference>
<dbReference type="Gene3D" id="2.70.150.10">
    <property type="entry name" value="Calcium-transporting ATPase, cytoplasmic transduction domain A"/>
    <property type="match status" value="1"/>
</dbReference>
<feature type="transmembrane region" description="Helical" evidence="17">
    <location>
        <begin position="326"/>
        <end position="354"/>
    </location>
</feature>
<comment type="similarity">
    <text evidence="2">Belongs to the cation transport ATPase (P-type) (TC 3.A.3) family. Type IIA subfamily.</text>
</comment>
<evidence type="ECO:0000256" key="3">
    <source>
        <dbReference type="ARBA" id="ARBA00012790"/>
    </source>
</evidence>
<dbReference type="FunCoup" id="A0A200QHN0">
    <property type="interactions" value="1606"/>
</dbReference>
<dbReference type="EMBL" id="MVGT01002043">
    <property type="protein sequence ID" value="OVA09976.1"/>
    <property type="molecule type" value="Genomic_DNA"/>
</dbReference>
<dbReference type="GO" id="GO:0005388">
    <property type="term" value="F:P-type calcium transporter activity"/>
    <property type="evidence" value="ECO:0007669"/>
    <property type="project" value="UniProtKB-EC"/>
</dbReference>
<name>A0A200QHN0_MACCD</name>
<dbReference type="InterPro" id="IPR023298">
    <property type="entry name" value="ATPase_P-typ_TM_dom_sf"/>
</dbReference>
<evidence type="ECO:0000256" key="5">
    <source>
        <dbReference type="ARBA" id="ARBA00022568"/>
    </source>
</evidence>
<dbReference type="SUPFAM" id="SSF81653">
    <property type="entry name" value="Calcium ATPase, transduction domain A"/>
    <property type="match status" value="1"/>
</dbReference>
<dbReference type="SUPFAM" id="SSF56784">
    <property type="entry name" value="HAD-like"/>
    <property type="match status" value="1"/>
</dbReference>
<dbReference type="Gene3D" id="1.20.1110.10">
    <property type="entry name" value="Calcium-transporting ATPase, transmembrane domain"/>
    <property type="match status" value="1"/>
</dbReference>
<feature type="transmembrane region" description="Helical" evidence="17">
    <location>
        <begin position="864"/>
        <end position="887"/>
    </location>
</feature>
<dbReference type="SFLD" id="SFLDG00002">
    <property type="entry name" value="C1.7:_P-type_atpase_like"/>
    <property type="match status" value="1"/>
</dbReference>
<dbReference type="SUPFAM" id="SSF81660">
    <property type="entry name" value="Metal cation-transporting ATPase, ATP-binding domain N"/>
    <property type="match status" value="1"/>
</dbReference>
<evidence type="ECO:0000256" key="14">
    <source>
        <dbReference type="ARBA" id="ARBA00023065"/>
    </source>
</evidence>
<dbReference type="Pfam" id="PF00122">
    <property type="entry name" value="E1-E2_ATPase"/>
    <property type="match status" value="1"/>
</dbReference>
<dbReference type="InterPro" id="IPR008250">
    <property type="entry name" value="ATPase_P-typ_transduc_dom_A_sf"/>
</dbReference>